<sequence>MADLTENQVEDIKEAFEIFSKTTELQICYDQVGNVLRALKFNPTEEDVMKVLGNPAKEEMSSKTLTQEQFLPIFEKVVKECEVGTYDDLLEGIRVFDKEGNGCVMGAEIRHVLRTLGDKMSVNEVNDVMDGSEDMNGNLNIEAFCKYLIEEKRPE</sequence>
<keyword evidence="3" id="KW-1185">Reference proteome</keyword>
<proteinExistence type="predicted"/>
<evidence type="ECO:0000313" key="3">
    <source>
        <dbReference type="Proteomes" id="UP001642483"/>
    </source>
</evidence>
<dbReference type="InterPro" id="IPR002048">
    <property type="entry name" value="EF_hand_dom"/>
</dbReference>
<protein>
    <recommendedName>
        <fullName evidence="1">EF-hand domain-containing protein</fullName>
    </recommendedName>
</protein>
<dbReference type="InterPro" id="IPR050230">
    <property type="entry name" value="CALM/Myosin/TropC-like"/>
</dbReference>
<dbReference type="PANTHER" id="PTHR23048">
    <property type="entry name" value="MYOSIN LIGHT CHAIN 1, 3"/>
    <property type="match status" value="1"/>
</dbReference>
<dbReference type="InterPro" id="IPR011992">
    <property type="entry name" value="EF-hand-dom_pair"/>
</dbReference>
<dbReference type="EMBL" id="CAWYQH010000001">
    <property type="protein sequence ID" value="CAK8672336.1"/>
    <property type="molecule type" value="Genomic_DNA"/>
</dbReference>
<name>A0ABP0F0G4_CLALP</name>
<dbReference type="Proteomes" id="UP001642483">
    <property type="component" value="Unassembled WGS sequence"/>
</dbReference>
<organism evidence="2 3">
    <name type="scientific">Clavelina lepadiformis</name>
    <name type="common">Light-bulb sea squirt</name>
    <name type="synonym">Ascidia lepadiformis</name>
    <dbReference type="NCBI Taxonomy" id="159417"/>
    <lineage>
        <taxon>Eukaryota</taxon>
        <taxon>Metazoa</taxon>
        <taxon>Chordata</taxon>
        <taxon>Tunicata</taxon>
        <taxon>Ascidiacea</taxon>
        <taxon>Aplousobranchia</taxon>
        <taxon>Clavelinidae</taxon>
        <taxon>Clavelina</taxon>
    </lineage>
</organism>
<feature type="domain" description="EF-hand" evidence="1">
    <location>
        <begin position="84"/>
        <end position="119"/>
    </location>
</feature>
<evidence type="ECO:0000259" key="1">
    <source>
        <dbReference type="PROSITE" id="PS50222"/>
    </source>
</evidence>
<dbReference type="SUPFAM" id="SSF47473">
    <property type="entry name" value="EF-hand"/>
    <property type="match status" value="1"/>
</dbReference>
<dbReference type="PROSITE" id="PS50222">
    <property type="entry name" value="EF_HAND_2"/>
    <property type="match status" value="1"/>
</dbReference>
<reference evidence="2 3" key="1">
    <citation type="submission" date="2024-02" db="EMBL/GenBank/DDBJ databases">
        <authorList>
            <person name="Daric V."/>
            <person name="Darras S."/>
        </authorList>
    </citation>
    <scope>NUCLEOTIDE SEQUENCE [LARGE SCALE GENOMIC DNA]</scope>
</reference>
<dbReference type="Gene3D" id="1.10.238.10">
    <property type="entry name" value="EF-hand"/>
    <property type="match status" value="2"/>
</dbReference>
<comment type="caution">
    <text evidence="2">The sequence shown here is derived from an EMBL/GenBank/DDBJ whole genome shotgun (WGS) entry which is preliminary data.</text>
</comment>
<gene>
    <name evidence="2" type="ORF">CVLEPA_LOCUS1295</name>
</gene>
<evidence type="ECO:0000313" key="2">
    <source>
        <dbReference type="EMBL" id="CAK8672336.1"/>
    </source>
</evidence>
<dbReference type="PANTHER" id="PTHR23048:SF49">
    <property type="entry name" value="FI08416P-RELATED"/>
    <property type="match status" value="1"/>
</dbReference>
<accession>A0ABP0F0G4</accession>